<dbReference type="EMBL" id="FOZL01000002">
    <property type="protein sequence ID" value="SFS20940.1"/>
    <property type="molecule type" value="Genomic_DNA"/>
</dbReference>
<evidence type="ECO:0000313" key="4">
    <source>
        <dbReference type="EMBL" id="SFS20940.1"/>
    </source>
</evidence>
<gene>
    <name evidence="4" type="ORF">SAMN05421771_3963</name>
</gene>
<evidence type="ECO:0000313" key="5">
    <source>
        <dbReference type="Proteomes" id="UP000199024"/>
    </source>
</evidence>
<dbReference type="OrthoDB" id="112132at2"/>
<dbReference type="Proteomes" id="UP000199024">
    <property type="component" value="Unassembled WGS sequence"/>
</dbReference>
<dbReference type="Pfam" id="PF13181">
    <property type="entry name" value="TPR_8"/>
    <property type="match status" value="1"/>
</dbReference>
<protein>
    <submittedName>
        <fullName evidence="4">Tetratricopeptide repeat-containing protein</fullName>
    </submittedName>
</protein>
<evidence type="ECO:0000256" key="2">
    <source>
        <dbReference type="ARBA" id="ARBA00022803"/>
    </source>
</evidence>
<evidence type="ECO:0000256" key="3">
    <source>
        <dbReference type="PROSITE-ProRule" id="PRU00339"/>
    </source>
</evidence>
<proteinExistence type="predicted"/>
<dbReference type="PANTHER" id="PTHR44227:SF3">
    <property type="entry name" value="PROTEIN O-MANNOSYL-TRANSFERASE TMTC4"/>
    <property type="match status" value="1"/>
</dbReference>
<accession>A0A1I6MZ13</accession>
<reference evidence="4 5" key="1">
    <citation type="submission" date="2016-10" db="EMBL/GenBank/DDBJ databases">
        <authorList>
            <person name="de Groot N.N."/>
        </authorList>
    </citation>
    <scope>NUCLEOTIDE SEQUENCE [LARGE SCALE GENOMIC DNA]</scope>
    <source>
        <strain evidence="4 5">DSM 21001</strain>
    </source>
</reference>
<dbReference type="InterPro" id="IPR011990">
    <property type="entry name" value="TPR-like_helical_dom_sf"/>
</dbReference>
<dbReference type="InterPro" id="IPR019734">
    <property type="entry name" value="TPR_rpt"/>
</dbReference>
<dbReference type="Pfam" id="PF13432">
    <property type="entry name" value="TPR_16"/>
    <property type="match status" value="1"/>
</dbReference>
<dbReference type="STRING" id="474950.SAMN05421771_3963"/>
<feature type="repeat" description="TPR" evidence="3">
    <location>
        <begin position="174"/>
        <end position="207"/>
    </location>
</feature>
<dbReference type="Gene3D" id="1.25.40.10">
    <property type="entry name" value="Tetratricopeptide repeat domain"/>
    <property type="match status" value="1"/>
</dbReference>
<dbReference type="SMART" id="SM00028">
    <property type="entry name" value="TPR"/>
    <property type="match status" value="3"/>
</dbReference>
<sequence>MVHTTLWMRVFQFFIRCWSRFGQCPGCFWLRGAAAASGLALTSALLFSPGRAMADITTNTPQDAVASPLQAARAKQAAADAMQALHREEEWMRVAKYLPDIDTSSSKELETAGDVLRARRFPEEALEFYLAAYRHGANKEQVLNKLGVTELILHHPDRARAYFRLTLKQDKKNSDAWNNLGATEYVDGRYPASVSDYRRALKLNPASSVFHSNLGTALIGEKDFSRARKEFAAALELDPEFGTRSSDGGISAHVLSAEDRARFCLEMARIFATKGKIDAMLHSLVLAADGGMNLSDAIYDDPILGKYSKDSRVVTIISNAKAMKKTSMASTAALAPLPAETN</sequence>
<dbReference type="InterPro" id="IPR052346">
    <property type="entry name" value="O-mannosyl-transferase_TMTC"/>
</dbReference>
<name>A0A1I6MZ13_9BACT</name>
<evidence type="ECO:0000256" key="1">
    <source>
        <dbReference type="ARBA" id="ARBA00022737"/>
    </source>
</evidence>
<keyword evidence="2 3" id="KW-0802">TPR repeat</keyword>
<organism evidence="4 5">
    <name type="scientific">Granulicella pectinivorans</name>
    <dbReference type="NCBI Taxonomy" id="474950"/>
    <lineage>
        <taxon>Bacteria</taxon>
        <taxon>Pseudomonadati</taxon>
        <taxon>Acidobacteriota</taxon>
        <taxon>Terriglobia</taxon>
        <taxon>Terriglobales</taxon>
        <taxon>Acidobacteriaceae</taxon>
        <taxon>Granulicella</taxon>
    </lineage>
</organism>
<dbReference type="PANTHER" id="PTHR44227">
    <property type="match status" value="1"/>
</dbReference>
<keyword evidence="1" id="KW-0677">Repeat</keyword>
<dbReference type="AlphaFoldDB" id="A0A1I6MZ13"/>
<dbReference type="PROSITE" id="PS50005">
    <property type="entry name" value="TPR"/>
    <property type="match status" value="2"/>
</dbReference>
<dbReference type="SUPFAM" id="SSF48452">
    <property type="entry name" value="TPR-like"/>
    <property type="match status" value="1"/>
</dbReference>
<keyword evidence="5" id="KW-1185">Reference proteome</keyword>
<feature type="repeat" description="TPR" evidence="3">
    <location>
        <begin position="208"/>
        <end position="241"/>
    </location>
</feature>